<evidence type="ECO:0000256" key="1">
    <source>
        <dbReference type="ARBA" id="ARBA00022729"/>
    </source>
</evidence>
<name>A0A3D9HCD0_9FLAO</name>
<keyword evidence="4" id="KW-1185">Reference proteome</keyword>
<keyword evidence="1" id="KW-0732">Signal</keyword>
<accession>A0A3D9HCD0</accession>
<dbReference type="AlphaFoldDB" id="A0A3D9HCD0"/>
<evidence type="ECO:0000259" key="2">
    <source>
        <dbReference type="Pfam" id="PF18962"/>
    </source>
</evidence>
<gene>
    <name evidence="3" type="ORF">DFQ10_101920</name>
</gene>
<dbReference type="EMBL" id="QRDV01000001">
    <property type="protein sequence ID" value="RED47139.1"/>
    <property type="molecule type" value="Genomic_DNA"/>
</dbReference>
<evidence type="ECO:0000313" key="4">
    <source>
        <dbReference type="Proteomes" id="UP000256980"/>
    </source>
</evidence>
<feature type="domain" description="Secretion system C-terminal sorting" evidence="2">
    <location>
        <begin position="87"/>
        <end position="150"/>
    </location>
</feature>
<dbReference type="NCBIfam" id="TIGR04183">
    <property type="entry name" value="Por_Secre_tail"/>
    <property type="match status" value="1"/>
</dbReference>
<dbReference type="Proteomes" id="UP000256980">
    <property type="component" value="Unassembled WGS sequence"/>
</dbReference>
<protein>
    <submittedName>
        <fullName evidence="3">Putative secreted protein (Por secretion system target)</fullName>
    </submittedName>
</protein>
<comment type="caution">
    <text evidence="3">The sequence shown here is derived from an EMBL/GenBank/DDBJ whole genome shotgun (WGS) entry which is preliminary data.</text>
</comment>
<reference evidence="3 4" key="1">
    <citation type="submission" date="2018-07" db="EMBL/GenBank/DDBJ databases">
        <title>Genomic Encyclopedia of Type Strains, Phase III (KMG-III): the genomes of soil and plant-associated and newly described type strains.</title>
        <authorList>
            <person name="Whitman W."/>
        </authorList>
    </citation>
    <scope>NUCLEOTIDE SEQUENCE [LARGE SCALE GENOMIC DNA]</scope>
    <source>
        <strain evidence="3 4">CECT 7946</strain>
    </source>
</reference>
<dbReference type="Pfam" id="PF18962">
    <property type="entry name" value="Por_Secre_tail"/>
    <property type="match status" value="1"/>
</dbReference>
<dbReference type="InterPro" id="IPR026444">
    <property type="entry name" value="Secre_tail"/>
</dbReference>
<evidence type="ECO:0000313" key="3">
    <source>
        <dbReference type="EMBL" id="RED47139.1"/>
    </source>
</evidence>
<organism evidence="3 4">
    <name type="scientific">Winogradskyella eximia</name>
    <dbReference type="NCBI Taxonomy" id="262006"/>
    <lineage>
        <taxon>Bacteria</taxon>
        <taxon>Pseudomonadati</taxon>
        <taxon>Bacteroidota</taxon>
        <taxon>Flavobacteriia</taxon>
        <taxon>Flavobacteriales</taxon>
        <taxon>Flavobacteriaceae</taxon>
        <taxon>Winogradskyella</taxon>
    </lineage>
</organism>
<sequence>MNVSNSTSLNQLLCYSNSLSSLNLANGNNSSLAGFVAVSNPDLTCIQIDAGFTPPANWQTDTTASYSDDCAALSVNDFNINSISLQPNPTTSMLNIEMTQSLKQASVYSMLGKEVLKSENKKLDVSSLENGVFLIKIEDENGNVSIKRFIKQ</sequence>
<proteinExistence type="predicted"/>